<keyword evidence="4" id="KW-1185">Reference proteome</keyword>
<accession>A0ABP1S4U8</accession>
<feature type="transmembrane region" description="Helical" evidence="2">
    <location>
        <begin position="208"/>
        <end position="229"/>
    </location>
</feature>
<feature type="region of interest" description="Disordered" evidence="1">
    <location>
        <begin position="65"/>
        <end position="84"/>
    </location>
</feature>
<evidence type="ECO:0000313" key="3">
    <source>
        <dbReference type="EMBL" id="CAL8143660.1"/>
    </source>
</evidence>
<dbReference type="Proteomes" id="UP001642540">
    <property type="component" value="Unassembled WGS sequence"/>
</dbReference>
<feature type="region of interest" description="Disordered" evidence="1">
    <location>
        <begin position="288"/>
        <end position="307"/>
    </location>
</feature>
<feature type="compositionally biased region" description="Low complexity" evidence="1">
    <location>
        <begin position="65"/>
        <end position="76"/>
    </location>
</feature>
<evidence type="ECO:0000256" key="2">
    <source>
        <dbReference type="SAM" id="Phobius"/>
    </source>
</evidence>
<name>A0ABP1S4U8_9HEXA</name>
<comment type="caution">
    <text evidence="3">The sequence shown here is derived from an EMBL/GenBank/DDBJ whole genome shotgun (WGS) entry which is preliminary data.</text>
</comment>
<keyword evidence="2" id="KW-0812">Transmembrane</keyword>
<keyword evidence="2" id="KW-1133">Transmembrane helix</keyword>
<keyword evidence="2" id="KW-0472">Membrane</keyword>
<sequence length="420" mass="45457">MRIVPAGWQRVHLAKNGKKGAEMNLCWKANSTVATSSDAASLRGLVERISRFIFIVVINVVAGSSSSSSTSTSAASVRQKITKNPEQPTVTTTIVINTSPKTRLQQIEGQHQLQLEEAQHSYHHHDPHHQPELGQTTLEFLLQPSSSVADGDPGPAAVVEKKLAAVGFGKKLALLLGVVDEEQSTSTCTTTFIPFTSQSSALFLLQQFVVTAIFLALLNSILVAVLHYFSHIAQLLLGVLCLVLNNLSYSHHLLHLLRKQSATFRILRNRLKLSLFVLQKQVEKKYPSSSSLTSTTDTTRSTRTTESIGKACSSSQTKLGGNHQYHLVNNSFASPSVSLLLEWITTTTFTTNVIEPFCGRSLPPSNYLSSPSTADLIGTPKNLPLFTVNIASSSSSAASQLGSCRGSSLSYSLLSPLFLL</sequence>
<evidence type="ECO:0000313" key="4">
    <source>
        <dbReference type="Proteomes" id="UP001642540"/>
    </source>
</evidence>
<evidence type="ECO:0000256" key="1">
    <source>
        <dbReference type="SAM" id="MobiDB-lite"/>
    </source>
</evidence>
<organism evidence="3 4">
    <name type="scientific">Orchesella dallaii</name>
    <dbReference type="NCBI Taxonomy" id="48710"/>
    <lineage>
        <taxon>Eukaryota</taxon>
        <taxon>Metazoa</taxon>
        <taxon>Ecdysozoa</taxon>
        <taxon>Arthropoda</taxon>
        <taxon>Hexapoda</taxon>
        <taxon>Collembola</taxon>
        <taxon>Entomobryomorpha</taxon>
        <taxon>Entomobryoidea</taxon>
        <taxon>Orchesellidae</taxon>
        <taxon>Orchesellinae</taxon>
        <taxon>Orchesella</taxon>
    </lineage>
</organism>
<gene>
    <name evidence="3" type="ORF">ODALV1_LOCUS29788</name>
</gene>
<protein>
    <submittedName>
        <fullName evidence="3">Uncharacterized protein</fullName>
    </submittedName>
</protein>
<dbReference type="EMBL" id="CAXLJM020000160">
    <property type="protein sequence ID" value="CAL8143660.1"/>
    <property type="molecule type" value="Genomic_DNA"/>
</dbReference>
<reference evidence="3 4" key="1">
    <citation type="submission" date="2024-08" db="EMBL/GenBank/DDBJ databases">
        <authorList>
            <person name="Cucini C."/>
            <person name="Frati F."/>
        </authorList>
    </citation>
    <scope>NUCLEOTIDE SEQUENCE [LARGE SCALE GENOMIC DNA]</scope>
</reference>
<feature type="transmembrane region" description="Helical" evidence="2">
    <location>
        <begin position="235"/>
        <end position="257"/>
    </location>
</feature>
<proteinExistence type="predicted"/>